<evidence type="ECO:0000313" key="5">
    <source>
        <dbReference type="Proteomes" id="UP000071641"/>
    </source>
</evidence>
<dbReference type="GO" id="GO:0000160">
    <property type="term" value="P:phosphorelay signal transduction system"/>
    <property type="evidence" value="ECO:0007669"/>
    <property type="project" value="InterPro"/>
</dbReference>
<proteinExistence type="predicted"/>
<dbReference type="Gene3D" id="3.20.20.450">
    <property type="entry name" value="EAL domain"/>
    <property type="match status" value="1"/>
</dbReference>
<dbReference type="SMART" id="SM00448">
    <property type="entry name" value="REC"/>
    <property type="match status" value="1"/>
</dbReference>
<dbReference type="Pfam" id="PF00072">
    <property type="entry name" value="Response_reg"/>
    <property type="match status" value="1"/>
</dbReference>
<dbReference type="OrthoDB" id="9812358at2"/>
<dbReference type="Gene3D" id="3.40.50.2300">
    <property type="match status" value="1"/>
</dbReference>
<dbReference type="SUPFAM" id="SSF141868">
    <property type="entry name" value="EAL domain-like"/>
    <property type="match status" value="1"/>
</dbReference>
<keyword evidence="1" id="KW-0597">Phosphoprotein</keyword>
<gene>
    <name evidence="4" type="primary">cph2_1</name>
    <name evidence="4" type="ORF">GCE9029_00275</name>
</gene>
<dbReference type="PANTHER" id="PTHR33121">
    <property type="entry name" value="CYCLIC DI-GMP PHOSPHODIESTERASE PDEF"/>
    <property type="match status" value="1"/>
</dbReference>
<dbReference type="AlphaFoldDB" id="A0A128ESK2"/>
<dbReference type="GO" id="GO:0071111">
    <property type="term" value="F:cyclic-guanylate-specific phosphodiesterase activity"/>
    <property type="evidence" value="ECO:0007669"/>
    <property type="project" value="InterPro"/>
</dbReference>
<dbReference type="PANTHER" id="PTHR33121:SF70">
    <property type="entry name" value="SIGNALING PROTEIN YKOW"/>
    <property type="match status" value="1"/>
</dbReference>
<dbReference type="PROSITE" id="PS50110">
    <property type="entry name" value="RESPONSE_REGULATORY"/>
    <property type="match status" value="1"/>
</dbReference>
<accession>A0A128ESK2</accession>
<dbReference type="EMBL" id="FIZX01000001">
    <property type="protein sequence ID" value="CZF77552.1"/>
    <property type="molecule type" value="Genomic_DNA"/>
</dbReference>
<dbReference type="InterPro" id="IPR011006">
    <property type="entry name" value="CheY-like_superfamily"/>
</dbReference>
<dbReference type="Pfam" id="PF00563">
    <property type="entry name" value="EAL"/>
    <property type="match status" value="1"/>
</dbReference>
<reference evidence="5" key="1">
    <citation type="submission" date="2016-02" db="EMBL/GenBank/DDBJ databases">
        <authorList>
            <person name="Rodrigo-Torres Lidia"/>
            <person name="Arahal R.David."/>
        </authorList>
    </citation>
    <scope>NUCLEOTIDE SEQUENCE [LARGE SCALE GENOMIC DNA]</scope>
    <source>
        <strain evidence="5">CECT 9029</strain>
    </source>
</reference>
<dbReference type="RefSeq" id="WP_062660704.1">
    <property type="nucleotide sequence ID" value="NZ_FIZX01000001.1"/>
</dbReference>
<dbReference type="InterPro" id="IPR001789">
    <property type="entry name" value="Sig_transdc_resp-reg_receiver"/>
</dbReference>
<dbReference type="InterPro" id="IPR001633">
    <property type="entry name" value="EAL_dom"/>
</dbReference>
<keyword evidence="5" id="KW-1185">Reference proteome</keyword>
<dbReference type="SMART" id="SM00052">
    <property type="entry name" value="EAL"/>
    <property type="match status" value="1"/>
</dbReference>
<feature type="domain" description="EAL" evidence="3">
    <location>
        <begin position="132"/>
        <end position="384"/>
    </location>
</feature>
<name>A0A128ESK2_9GAMM</name>
<evidence type="ECO:0000256" key="1">
    <source>
        <dbReference type="PROSITE-ProRule" id="PRU00169"/>
    </source>
</evidence>
<feature type="modified residue" description="4-aspartylphosphate" evidence="1">
    <location>
        <position position="54"/>
    </location>
</feature>
<protein>
    <submittedName>
        <fullName evidence="4">Phytochrome-like protein cph2</fullName>
    </submittedName>
</protein>
<dbReference type="SUPFAM" id="SSF52172">
    <property type="entry name" value="CheY-like"/>
    <property type="match status" value="1"/>
</dbReference>
<evidence type="ECO:0000313" key="4">
    <source>
        <dbReference type="EMBL" id="CZF77552.1"/>
    </source>
</evidence>
<dbReference type="PROSITE" id="PS50883">
    <property type="entry name" value="EAL"/>
    <property type="match status" value="1"/>
</dbReference>
<evidence type="ECO:0000259" key="3">
    <source>
        <dbReference type="PROSITE" id="PS50883"/>
    </source>
</evidence>
<dbReference type="InterPro" id="IPR035919">
    <property type="entry name" value="EAL_sf"/>
</dbReference>
<evidence type="ECO:0000259" key="2">
    <source>
        <dbReference type="PROSITE" id="PS50110"/>
    </source>
</evidence>
<dbReference type="STRING" id="1796497.GCE9029_00275"/>
<feature type="domain" description="Response regulatory" evidence="2">
    <location>
        <begin position="2"/>
        <end position="124"/>
    </location>
</feature>
<dbReference type="Proteomes" id="UP000071641">
    <property type="component" value="Unassembled WGS sequence"/>
</dbReference>
<sequence length="403" mass="44788">MNILLVEDHPFQRDVIAGQLMQLISGDDSLVFAESGNAALEKIIQEKPDLIFCDLELPDMDGIKLLSNAAERGFMGCIVITSAASQKVLDTVKSMCENMSLNVLGVLPKPASIPLLKFYLTLAQEHDTDYPQDLLPLSDDEVLEGWKANLFETWFQPIVRFDTGEWVACEALQRMKHPIRGTLTPISFLPQITNLNLEAELTFSVINSVIANQTYLDGHPVGINVSVTNLIKLNFVDEIIEMGHQYPNLNQLIYFELHEPEDFSQIAQLQEAASRLLLNGFRIAIDDFGSGYGTLQQVEFLPLDSLKIGLNLVLPMLSSRTACALVEASALVANRIGVASVAEGIECIEVWHSLRDMGCDYGQGFFIARAMPADQLHDWQNIWESVLESRTLCPPIAINTIEI</sequence>
<dbReference type="InterPro" id="IPR050706">
    <property type="entry name" value="Cyclic-di-GMP_PDE-like"/>
</dbReference>
<organism evidence="4 5">
    <name type="scientific">Grimontia celer</name>
    <dbReference type="NCBI Taxonomy" id="1796497"/>
    <lineage>
        <taxon>Bacteria</taxon>
        <taxon>Pseudomonadati</taxon>
        <taxon>Pseudomonadota</taxon>
        <taxon>Gammaproteobacteria</taxon>
        <taxon>Vibrionales</taxon>
        <taxon>Vibrionaceae</taxon>
        <taxon>Grimontia</taxon>
    </lineage>
</organism>
<dbReference type="CDD" id="cd01948">
    <property type="entry name" value="EAL"/>
    <property type="match status" value="1"/>
</dbReference>